<protein>
    <submittedName>
        <fullName evidence="1">Gluconate 2-dehydrogenase subunit 3</fullName>
    </submittedName>
</protein>
<dbReference type="InterPro" id="IPR027056">
    <property type="entry name" value="Gluconate_2DH_su3"/>
</dbReference>
<reference evidence="2" key="1">
    <citation type="submission" date="2016-10" db="EMBL/GenBank/DDBJ databases">
        <authorList>
            <person name="Varghese N."/>
            <person name="Submissions S."/>
        </authorList>
    </citation>
    <scope>NUCLEOTIDE SEQUENCE [LARGE SCALE GENOMIC DNA]</scope>
    <source>
        <strain evidence="2">DSM 19110</strain>
    </source>
</reference>
<dbReference type="STRING" id="430522.BFS30_26090"/>
<dbReference type="AlphaFoldDB" id="A0A1G9KK90"/>
<dbReference type="Pfam" id="PF13618">
    <property type="entry name" value="Gluconate_2-dh3"/>
    <property type="match status" value="1"/>
</dbReference>
<proteinExistence type="predicted"/>
<evidence type="ECO:0000313" key="1">
    <source>
        <dbReference type="EMBL" id="SDL50230.1"/>
    </source>
</evidence>
<keyword evidence="2" id="KW-1185">Reference proteome</keyword>
<dbReference type="OrthoDB" id="6385145at2"/>
<dbReference type="Proteomes" id="UP000183200">
    <property type="component" value="Unassembled WGS sequence"/>
</dbReference>
<sequence>MNRRKAIVTALFAGGIGASFFSVSRWYMYTHRPDLSTLGQDINLIAELAEVIIPRTETPGAKDVGVHHFIVKAVEDCLEPKNQRSFIGGLEDLKKYTQDHYGKDFIGCNAGQKEETMAHFEASTASLNVFMKKVRKKIMGDTFFSILKQYTAIGYCTSMSGATKGLSYDYIPSAYESCIPLQDGQKSWATK</sequence>
<dbReference type="RefSeq" id="WP_074604618.1">
    <property type="nucleotide sequence ID" value="NZ_FNGY01000001.1"/>
</dbReference>
<dbReference type="EMBL" id="FNGY01000001">
    <property type="protein sequence ID" value="SDL50230.1"/>
    <property type="molecule type" value="Genomic_DNA"/>
</dbReference>
<organism evidence="1 2">
    <name type="scientific">Pedobacter steynii</name>
    <dbReference type="NCBI Taxonomy" id="430522"/>
    <lineage>
        <taxon>Bacteria</taxon>
        <taxon>Pseudomonadati</taxon>
        <taxon>Bacteroidota</taxon>
        <taxon>Sphingobacteriia</taxon>
        <taxon>Sphingobacteriales</taxon>
        <taxon>Sphingobacteriaceae</taxon>
        <taxon>Pedobacter</taxon>
    </lineage>
</organism>
<name>A0A1G9KK90_9SPHI</name>
<evidence type="ECO:0000313" key="2">
    <source>
        <dbReference type="Proteomes" id="UP000183200"/>
    </source>
</evidence>
<accession>A0A1G9KK90</accession>
<gene>
    <name evidence="1" type="ORF">SAMN05421820_101608</name>
</gene>